<feature type="compositionally biased region" description="Low complexity" evidence="1">
    <location>
        <begin position="29"/>
        <end position="55"/>
    </location>
</feature>
<accession>A0A6J6XJ40</accession>
<feature type="region of interest" description="Disordered" evidence="1">
    <location>
        <begin position="22"/>
        <end position="55"/>
    </location>
</feature>
<dbReference type="Pfam" id="PF11288">
    <property type="entry name" value="DUF3089"/>
    <property type="match status" value="1"/>
</dbReference>
<dbReference type="AlphaFoldDB" id="A0A6J6XJ40"/>
<organism evidence="2">
    <name type="scientific">freshwater metagenome</name>
    <dbReference type="NCBI Taxonomy" id="449393"/>
    <lineage>
        <taxon>unclassified sequences</taxon>
        <taxon>metagenomes</taxon>
        <taxon>ecological metagenomes</taxon>
    </lineage>
</organism>
<evidence type="ECO:0000256" key="1">
    <source>
        <dbReference type="SAM" id="MobiDB-lite"/>
    </source>
</evidence>
<protein>
    <submittedName>
        <fullName evidence="2">Unannotated protein</fullName>
    </submittedName>
</protein>
<evidence type="ECO:0000313" key="2">
    <source>
        <dbReference type="EMBL" id="CAB4797271.1"/>
    </source>
</evidence>
<dbReference type="InterPro" id="IPR021440">
    <property type="entry name" value="DUF3089"/>
</dbReference>
<proteinExistence type="predicted"/>
<dbReference type="PROSITE" id="PS51257">
    <property type="entry name" value="PROKAR_LIPOPROTEIN"/>
    <property type="match status" value="1"/>
</dbReference>
<gene>
    <name evidence="2" type="ORF">UFOPK3004_00441</name>
</gene>
<name>A0A6J6XJ40_9ZZZZ</name>
<sequence>MRRLSIVIISVLAFTACSSSESKDTTSVAPATDSATTEAPTTDAPAETTTTVATPTSIVAPYTSEIYSDPTHWTCRPDMADTCDDDTSVTMINADGSTEVQTFAVDPDAPVDCFYAYPTASEDATLNSDLVAGREKEVAFQQAARLSTSCRMFAPTYRSVTLAGLFNPAMPGDRTQAWLTPFEDIKDAWNHYLANDNQGRGVILLAHSQGTGQLVRLLKEVIDPSEEQRSILISAIMLGGAVAVPEGEDIGAAMQNIPLCRTNDQTGCIITYASFRDTAPPPANAYFGKPGGMGQPAPEGEMAGCTNPAALSGGSGVLKSAFVTADWAFTDPALAASITTPFMGFPDLLEAECVYENGFSYLQIHTNADPADSRADAFKGDLSPEWGTHAVDWEVATLNILDVVQDEIATWAATH</sequence>
<dbReference type="EMBL" id="CAFAAL010000023">
    <property type="protein sequence ID" value="CAB4797271.1"/>
    <property type="molecule type" value="Genomic_DNA"/>
</dbReference>
<reference evidence="2" key="1">
    <citation type="submission" date="2020-05" db="EMBL/GenBank/DDBJ databases">
        <authorList>
            <person name="Chiriac C."/>
            <person name="Salcher M."/>
            <person name="Ghai R."/>
            <person name="Kavagutti S V."/>
        </authorList>
    </citation>
    <scope>NUCLEOTIDE SEQUENCE</scope>
</reference>